<dbReference type="OrthoDB" id="5813819at2759"/>
<dbReference type="InterPro" id="IPR057001">
    <property type="entry name" value="RYYR-CCHC"/>
</dbReference>
<evidence type="ECO:0000256" key="4">
    <source>
        <dbReference type="PROSITE-ProRule" id="PRU00027"/>
    </source>
</evidence>
<name>A0A183DNT2_9BILA</name>
<proteinExistence type="predicted"/>
<evidence type="ECO:0000256" key="3">
    <source>
        <dbReference type="ARBA" id="ARBA00022833"/>
    </source>
</evidence>
<keyword evidence="8" id="KW-1185">Reference proteome</keyword>
<dbReference type="Proteomes" id="UP000271098">
    <property type="component" value="Unassembled WGS sequence"/>
</dbReference>
<keyword evidence="2 4" id="KW-0863">Zinc-finger</keyword>
<evidence type="ECO:0000256" key="1">
    <source>
        <dbReference type="ARBA" id="ARBA00022723"/>
    </source>
</evidence>
<dbReference type="GO" id="GO:0003677">
    <property type="term" value="F:DNA binding"/>
    <property type="evidence" value="ECO:0007669"/>
    <property type="project" value="InterPro"/>
</dbReference>
<feature type="region of interest" description="Disordered" evidence="5">
    <location>
        <begin position="95"/>
        <end position="115"/>
    </location>
</feature>
<evidence type="ECO:0000313" key="9">
    <source>
        <dbReference type="WBParaSite" id="GPUH_0001038601-mRNA-1"/>
    </source>
</evidence>
<sequence>MHAFYQCTSCDYFCRKEEKNIAATSGQSSSVPARAELKAENGIICGDLYPAHHADCIPTSLDSLRTLGESLRDFHVVRDRRIISLKAVDDFETGSDQNLSASSIESTTSEPAWQPPTNESTLWFAFFFLIGFFQMSTKSTSTTKEYKQQQQQHCNCKRFYEENLEMYQDMVRSLDEMRAIVEEMKYIHSSRIIPQYVIDEGDVLVEDDIGEIIPKEKDLPFLRNLIDQTSIRAADRGSQNMEESGAEPPDVKSSMAVFSLELNAPKQAVGSDDSHSARTTPSKKRSFAWTLVTENEDKFRCNVCKTVIRYCSSSNIKRHYSNNHPDVLKQFNNESDRAAAEISDDKQFEFL</sequence>
<reference evidence="7 8" key="2">
    <citation type="submission" date="2018-11" db="EMBL/GenBank/DDBJ databases">
        <authorList>
            <consortium name="Pathogen Informatics"/>
        </authorList>
    </citation>
    <scope>NUCLEOTIDE SEQUENCE [LARGE SCALE GENOMIC DNA]</scope>
</reference>
<evidence type="ECO:0000313" key="7">
    <source>
        <dbReference type="EMBL" id="VDN17357.1"/>
    </source>
</evidence>
<dbReference type="Pfam" id="PF23674">
    <property type="entry name" value="RYYR-CCHC"/>
    <property type="match status" value="1"/>
</dbReference>
<dbReference type="WBParaSite" id="GPUH_0001038601-mRNA-1">
    <property type="protein sequence ID" value="GPUH_0001038601-mRNA-1"/>
    <property type="gene ID" value="GPUH_0001038601"/>
</dbReference>
<dbReference type="AlphaFoldDB" id="A0A183DNT2"/>
<reference evidence="9" key="1">
    <citation type="submission" date="2016-06" db="UniProtKB">
        <authorList>
            <consortium name="WormBaseParasite"/>
        </authorList>
    </citation>
    <scope>IDENTIFICATION</scope>
</reference>
<protein>
    <submittedName>
        <fullName evidence="9">BED-type domain-containing protein</fullName>
    </submittedName>
</protein>
<keyword evidence="3" id="KW-0862">Zinc</keyword>
<dbReference type="EMBL" id="UYRT01077946">
    <property type="protein sequence ID" value="VDN17357.1"/>
    <property type="molecule type" value="Genomic_DNA"/>
</dbReference>
<feature type="domain" description="BED-type" evidence="6">
    <location>
        <begin position="283"/>
        <end position="331"/>
    </location>
</feature>
<evidence type="ECO:0000256" key="2">
    <source>
        <dbReference type="ARBA" id="ARBA00022771"/>
    </source>
</evidence>
<accession>A0A183DNT2</accession>
<evidence type="ECO:0000313" key="8">
    <source>
        <dbReference type="Proteomes" id="UP000271098"/>
    </source>
</evidence>
<dbReference type="GO" id="GO:0008270">
    <property type="term" value="F:zinc ion binding"/>
    <property type="evidence" value="ECO:0007669"/>
    <property type="project" value="UniProtKB-KW"/>
</dbReference>
<evidence type="ECO:0000256" key="5">
    <source>
        <dbReference type="SAM" id="MobiDB-lite"/>
    </source>
</evidence>
<evidence type="ECO:0000259" key="6">
    <source>
        <dbReference type="PROSITE" id="PS50808"/>
    </source>
</evidence>
<keyword evidence="1" id="KW-0479">Metal-binding</keyword>
<organism evidence="9">
    <name type="scientific">Gongylonema pulchrum</name>
    <dbReference type="NCBI Taxonomy" id="637853"/>
    <lineage>
        <taxon>Eukaryota</taxon>
        <taxon>Metazoa</taxon>
        <taxon>Ecdysozoa</taxon>
        <taxon>Nematoda</taxon>
        <taxon>Chromadorea</taxon>
        <taxon>Rhabditida</taxon>
        <taxon>Spirurina</taxon>
        <taxon>Spiruromorpha</taxon>
        <taxon>Spiruroidea</taxon>
        <taxon>Gongylonematidae</taxon>
        <taxon>Gongylonema</taxon>
    </lineage>
</organism>
<dbReference type="PROSITE" id="PS50808">
    <property type="entry name" value="ZF_BED"/>
    <property type="match status" value="1"/>
</dbReference>
<gene>
    <name evidence="7" type="ORF">GPUH_LOCUS10373</name>
</gene>
<dbReference type="InterPro" id="IPR003656">
    <property type="entry name" value="Znf_BED"/>
</dbReference>